<dbReference type="AlphaFoldDB" id="A0A511Z1Z7"/>
<dbReference type="PANTHER" id="PTHR48098:SF1">
    <property type="entry name" value="DIACYLGLYCEROL ACYLTRANSFERASE_MYCOLYLTRANSFERASE AG85A"/>
    <property type="match status" value="1"/>
</dbReference>
<evidence type="ECO:0000313" key="1">
    <source>
        <dbReference type="EMBL" id="GEN81470.1"/>
    </source>
</evidence>
<organism evidence="1 2">
    <name type="scientific">Actinotalea fermentans</name>
    <dbReference type="NCBI Taxonomy" id="43671"/>
    <lineage>
        <taxon>Bacteria</taxon>
        <taxon>Bacillati</taxon>
        <taxon>Actinomycetota</taxon>
        <taxon>Actinomycetes</taxon>
        <taxon>Micrococcales</taxon>
        <taxon>Cellulomonadaceae</taxon>
        <taxon>Actinotalea</taxon>
    </lineage>
</organism>
<dbReference type="InterPro" id="IPR000801">
    <property type="entry name" value="Esterase-like"/>
</dbReference>
<accession>A0A511Z1Z7</accession>
<dbReference type="SUPFAM" id="SSF53474">
    <property type="entry name" value="alpha/beta-Hydrolases"/>
    <property type="match status" value="1"/>
</dbReference>
<dbReference type="InterPro" id="IPR029058">
    <property type="entry name" value="AB_hydrolase_fold"/>
</dbReference>
<gene>
    <name evidence="1" type="primary">xynC</name>
    <name evidence="1" type="ORF">AFE02nite_32040</name>
</gene>
<dbReference type="Proteomes" id="UP000321484">
    <property type="component" value="Unassembled WGS sequence"/>
</dbReference>
<protein>
    <submittedName>
        <fullName evidence="1">Alpha-xylosidase</fullName>
    </submittedName>
</protein>
<dbReference type="Gene3D" id="3.40.50.1820">
    <property type="entry name" value="alpha/beta hydrolase"/>
    <property type="match status" value="1"/>
</dbReference>
<dbReference type="Pfam" id="PF00756">
    <property type="entry name" value="Esterase"/>
    <property type="match status" value="1"/>
</dbReference>
<reference evidence="1 2" key="1">
    <citation type="submission" date="2019-07" db="EMBL/GenBank/DDBJ databases">
        <title>Whole genome shotgun sequence of Actinotalea fermentans NBRC 105374.</title>
        <authorList>
            <person name="Hosoyama A."/>
            <person name="Uohara A."/>
            <person name="Ohji S."/>
            <person name="Ichikawa N."/>
        </authorList>
    </citation>
    <scope>NUCLEOTIDE SEQUENCE [LARGE SCALE GENOMIC DNA]</scope>
    <source>
        <strain evidence="1 2">NBRC 105374</strain>
    </source>
</reference>
<keyword evidence="2" id="KW-1185">Reference proteome</keyword>
<dbReference type="RefSeq" id="WP_052113447.1">
    <property type="nucleotide sequence ID" value="NZ_BJYK01000012.1"/>
</dbReference>
<dbReference type="GO" id="GO:0016747">
    <property type="term" value="F:acyltransferase activity, transferring groups other than amino-acyl groups"/>
    <property type="evidence" value="ECO:0007669"/>
    <property type="project" value="TreeGrafter"/>
</dbReference>
<dbReference type="PANTHER" id="PTHR48098">
    <property type="entry name" value="ENTEROCHELIN ESTERASE-RELATED"/>
    <property type="match status" value="1"/>
</dbReference>
<name>A0A511Z1Z7_9CELL</name>
<comment type="caution">
    <text evidence="1">The sequence shown here is derived from an EMBL/GenBank/DDBJ whole genome shotgun (WGS) entry which is preliminary data.</text>
</comment>
<dbReference type="InterPro" id="IPR050583">
    <property type="entry name" value="Mycobacterial_A85_antigen"/>
</dbReference>
<proteinExistence type="predicted"/>
<evidence type="ECO:0000313" key="2">
    <source>
        <dbReference type="Proteomes" id="UP000321484"/>
    </source>
</evidence>
<sequence length="272" mass="28760">MSPKIEQHRMPSTSASAGVEVRVLAAGPADEPLPLILLLHGAMSSAQSLDLHAPLIHRLWATGALPPCVVACASTPTEGGFYLDWPQGPRWGSVVGDELPDFVSQIHPIDRSRLAVVGASMGGFGALKLAFGTPDRYVAAAALAPAVFPGSTTAEVPERNRQAVLGQLLAALDQLPGERVHERLFANLDAIRQRRMALFLGVGERDEFGLRDGSEHLHAQLLAADVSHQYLVVAGGGHMDAGMAELQRTALTFIGRALLQPAAESDLAEVAP</sequence>
<dbReference type="EMBL" id="BJYK01000012">
    <property type="protein sequence ID" value="GEN81470.1"/>
    <property type="molecule type" value="Genomic_DNA"/>
</dbReference>